<dbReference type="GO" id="GO:0008610">
    <property type="term" value="P:lipid biosynthetic process"/>
    <property type="evidence" value="ECO:0007669"/>
    <property type="project" value="InterPro"/>
</dbReference>
<protein>
    <submittedName>
        <fullName evidence="9">Sterol desaturase/sphingolipid hydroxylase, fatty acid hydroxylase superfamily</fullName>
    </submittedName>
</protein>
<dbReference type="GO" id="GO:0006643">
    <property type="term" value="P:membrane lipid metabolic process"/>
    <property type="evidence" value="ECO:0007669"/>
    <property type="project" value="TreeGrafter"/>
</dbReference>
<evidence type="ECO:0000256" key="7">
    <source>
        <dbReference type="SAM" id="Phobius"/>
    </source>
</evidence>
<dbReference type="Pfam" id="PF04116">
    <property type="entry name" value="FA_hydroxylase"/>
    <property type="match status" value="1"/>
</dbReference>
<evidence type="ECO:0000256" key="4">
    <source>
        <dbReference type="ARBA" id="ARBA00023002"/>
    </source>
</evidence>
<evidence type="ECO:0000256" key="2">
    <source>
        <dbReference type="ARBA" id="ARBA00022692"/>
    </source>
</evidence>
<evidence type="ECO:0000256" key="1">
    <source>
        <dbReference type="ARBA" id="ARBA00004127"/>
    </source>
</evidence>
<dbReference type="PANTHER" id="PTHR21624">
    <property type="entry name" value="STEROL DESATURASE-RELATED PROTEIN"/>
    <property type="match status" value="1"/>
</dbReference>
<dbReference type="GO" id="GO:0012505">
    <property type="term" value="C:endomembrane system"/>
    <property type="evidence" value="ECO:0007669"/>
    <property type="project" value="UniProtKB-SubCell"/>
</dbReference>
<name>A0A1K2HRJ1_9NEIS</name>
<proteinExistence type="predicted"/>
<feature type="transmembrane region" description="Helical" evidence="7">
    <location>
        <begin position="48"/>
        <end position="74"/>
    </location>
</feature>
<keyword evidence="3 7" id="KW-1133">Transmembrane helix</keyword>
<evidence type="ECO:0000256" key="6">
    <source>
        <dbReference type="ARBA" id="ARBA00023136"/>
    </source>
</evidence>
<keyword evidence="2 7" id="KW-0812">Transmembrane</keyword>
<dbReference type="GO" id="GO:0016020">
    <property type="term" value="C:membrane"/>
    <property type="evidence" value="ECO:0007669"/>
    <property type="project" value="GOC"/>
</dbReference>
<evidence type="ECO:0000259" key="8">
    <source>
        <dbReference type="Pfam" id="PF04116"/>
    </source>
</evidence>
<reference evidence="9 10" key="1">
    <citation type="submission" date="2016-11" db="EMBL/GenBank/DDBJ databases">
        <authorList>
            <person name="Jaros S."/>
            <person name="Januszkiewicz K."/>
            <person name="Wedrychowicz H."/>
        </authorList>
    </citation>
    <scope>NUCLEOTIDE SEQUENCE [LARGE SCALE GENOMIC DNA]</scope>
    <source>
        <strain evidence="9 10">DSM 18899</strain>
    </source>
</reference>
<evidence type="ECO:0000313" key="9">
    <source>
        <dbReference type="EMBL" id="SFZ78890.1"/>
    </source>
</evidence>
<dbReference type="STRING" id="1121279.SAMN02745887_03244"/>
<dbReference type="InterPro" id="IPR051689">
    <property type="entry name" value="Sterol_desaturase/TMEM195"/>
</dbReference>
<dbReference type="Proteomes" id="UP000186513">
    <property type="component" value="Unassembled WGS sequence"/>
</dbReference>
<comment type="subcellular location">
    <subcellularLocation>
        <location evidence="1">Endomembrane system</location>
        <topology evidence="1">Multi-pass membrane protein</topology>
    </subcellularLocation>
</comment>
<dbReference type="GO" id="GO:0050479">
    <property type="term" value="F:glyceryl-ether monooxygenase activity"/>
    <property type="evidence" value="ECO:0007669"/>
    <property type="project" value="TreeGrafter"/>
</dbReference>
<feature type="transmembrane region" description="Helical" evidence="7">
    <location>
        <begin position="94"/>
        <end position="111"/>
    </location>
</feature>
<dbReference type="PANTHER" id="PTHR21624:SF1">
    <property type="entry name" value="ALKYLGLYCEROL MONOOXYGENASE"/>
    <property type="match status" value="1"/>
</dbReference>
<feature type="domain" description="Fatty acid hydroxylase" evidence="8">
    <location>
        <begin position="99"/>
        <end position="232"/>
    </location>
</feature>
<evidence type="ECO:0000313" key="10">
    <source>
        <dbReference type="Proteomes" id="UP000186513"/>
    </source>
</evidence>
<keyword evidence="6 7" id="KW-0472">Membrane</keyword>
<gene>
    <name evidence="9" type="ORF">SAMN02745887_03244</name>
</gene>
<accession>A0A1K2HRJ1</accession>
<dbReference type="InterPro" id="IPR006694">
    <property type="entry name" value="Fatty_acid_hydroxylase"/>
</dbReference>
<dbReference type="GO" id="GO:0005506">
    <property type="term" value="F:iron ion binding"/>
    <property type="evidence" value="ECO:0007669"/>
    <property type="project" value="InterPro"/>
</dbReference>
<sequence length="279" mass="31858">MFSGVGESILISLSLISMLMVLEACSIGWQQSSMRMLLRGGGTAWTDVVSALLVLSNLALIIGTALSFGLIYVLQAWFKQHLDMHWLGHIESPWLAYGIFIIVLDFSNYWVHRWMHRYAILWELHKFHHSATEMTMFTALRDHPLERVVAHGINAIPAALLGVPPQQYILAYLALQALGYLKHSNWCTNWGWFGRWVVQSPAAHRLHHSNHSEHHDCNFSSILQIWDIFFSTSRHPTATEARNVKLGLMDGDNFPMSPLGALVAVVRDFYIRIFHAFLR</sequence>
<keyword evidence="5" id="KW-0443">Lipid metabolism</keyword>
<evidence type="ECO:0000256" key="5">
    <source>
        <dbReference type="ARBA" id="ARBA00023098"/>
    </source>
</evidence>
<keyword evidence="10" id="KW-1185">Reference proteome</keyword>
<keyword evidence="4" id="KW-0560">Oxidoreductase</keyword>
<evidence type="ECO:0000256" key="3">
    <source>
        <dbReference type="ARBA" id="ARBA00022989"/>
    </source>
</evidence>
<organism evidence="9 10">
    <name type="scientific">Chitinimonas taiwanensis DSM 18899</name>
    <dbReference type="NCBI Taxonomy" id="1121279"/>
    <lineage>
        <taxon>Bacteria</taxon>
        <taxon>Pseudomonadati</taxon>
        <taxon>Pseudomonadota</taxon>
        <taxon>Betaproteobacteria</taxon>
        <taxon>Neisseriales</taxon>
        <taxon>Chitinibacteraceae</taxon>
        <taxon>Chitinimonas</taxon>
    </lineage>
</organism>
<feature type="transmembrane region" description="Helical" evidence="7">
    <location>
        <begin position="6"/>
        <end position="27"/>
    </location>
</feature>
<dbReference type="AlphaFoldDB" id="A0A1K2HRJ1"/>
<dbReference type="EMBL" id="FPKR01000014">
    <property type="protein sequence ID" value="SFZ78890.1"/>
    <property type="molecule type" value="Genomic_DNA"/>
</dbReference>